<protein>
    <recommendedName>
        <fullName evidence="1">HVA22-like protein</fullName>
    </recommendedName>
</protein>
<reference evidence="3 4" key="1">
    <citation type="submission" date="2018-06" db="EMBL/GenBank/DDBJ databases">
        <title>The Genome of Cuscuta australis (Dodder) Provides Insight into the Evolution of Plant Parasitism.</title>
        <authorList>
            <person name="Liu H."/>
        </authorList>
    </citation>
    <scope>NUCLEOTIDE SEQUENCE [LARGE SCALE GENOMIC DNA]</scope>
    <source>
        <strain evidence="4">cv. Yunnan</strain>
        <tissue evidence="3">Vines</tissue>
    </source>
</reference>
<dbReference type="PANTHER" id="PTHR12300">
    <property type="entry name" value="HVA22-LIKE PROTEINS"/>
    <property type="match status" value="1"/>
</dbReference>
<evidence type="ECO:0000313" key="3">
    <source>
        <dbReference type="EMBL" id="RAL47379.1"/>
    </source>
</evidence>
<evidence type="ECO:0000256" key="1">
    <source>
        <dbReference type="RuleBase" id="RU362006"/>
    </source>
</evidence>
<feature type="compositionally biased region" description="Pro residues" evidence="2">
    <location>
        <begin position="208"/>
        <end position="219"/>
    </location>
</feature>
<comment type="similarity">
    <text evidence="1">Belongs to the DP1 family.</text>
</comment>
<keyword evidence="4" id="KW-1185">Reference proteome</keyword>
<dbReference type="EMBL" id="NQVE01000115">
    <property type="protein sequence ID" value="RAL47379.1"/>
    <property type="molecule type" value="Genomic_DNA"/>
</dbReference>
<evidence type="ECO:0000313" key="4">
    <source>
        <dbReference type="Proteomes" id="UP000249390"/>
    </source>
</evidence>
<dbReference type="GO" id="GO:0016020">
    <property type="term" value="C:membrane"/>
    <property type="evidence" value="ECO:0007669"/>
    <property type="project" value="UniProtKB-SubCell"/>
</dbReference>
<feature type="region of interest" description="Disordered" evidence="2">
    <location>
        <begin position="150"/>
        <end position="281"/>
    </location>
</feature>
<dbReference type="Proteomes" id="UP000249390">
    <property type="component" value="Unassembled WGS sequence"/>
</dbReference>
<comment type="caution">
    <text evidence="3">The sequence shown here is derived from an EMBL/GenBank/DDBJ whole genome shotgun (WGS) entry which is preliminary data.</text>
</comment>
<dbReference type="AlphaFoldDB" id="A0A328DSK8"/>
<gene>
    <name evidence="3" type="ORF">DM860_013344</name>
</gene>
<feature type="compositionally biased region" description="Polar residues" evidence="2">
    <location>
        <begin position="155"/>
        <end position="171"/>
    </location>
</feature>
<dbReference type="Pfam" id="PF03134">
    <property type="entry name" value="TB2_DP1_HVA22"/>
    <property type="match status" value="1"/>
</dbReference>
<proteinExistence type="inferred from homology"/>
<organism evidence="3 4">
    <name type="scientific">Cuscuta australis</name>
    <dbReference type="NCBI Taxonomy" id="267555"/>
    <lineage>
        <taxon>Eukaryota</taxon>
        <taxon>Viridiplantae</taxon>
        <taxon>Streptophyta</taxon>
        <taxon>Embryophyta</taxon>
        <taxon>Tracheophyta</taxon>
        <taxon>Spermatophyta</taxon>
        <taxon>Magnoliopsida</taxon>
        <taxon>eudicotyledons</taxon>
        <taxon>Gunneridae</taxon>
        <taxon>Pentapetalae</taxon>
        <taxon>asterids</taxon>
        <taxon>lamiids</taxon>
        <taxon>Solanales</taxon>
        <taxon>Convolvulaceae</taxon>
        <taxon>Cuscuteae</taxon>
        <taxon>Cuscuta</taxon>
        <taxon>Cuscuta subgen. Grammica</taxon>
        <taxon>Cuscuta sect. Cleistogrammica</taxon>
    </lineage>
</organism>
<sequence>MIGSLLTRVFILIFGYAYPAYECFKSVEMNKPDYQQLRFWCQYWIIVAIMAVSEKIGDAFISWIPMYSEAKLAFYIYLWFPKTKGTTYVYNSFFRPLVLKHEHEIDHNLLELRIKAGDIALMYWQRAASYGQTRVFEILQFIVTQSSSFGSSPSAQPQKQGNTNTSSTQTPIAVPVTTKPENEEKSPPPVTSEPSTEHKKDAAEGAPPSEPQPTAPPTPSSDKKPTLKELILTEISGKASSSEGGELQLVSTSAKATAVAETLPEKGPRRSRFRKNRTAAQ</sequence>
<evidence type="ECO:0000256" key="2">
    <source>
        <dbReference type="SAM" id="MobiDB-lite"/>
    </source>
</evidence>
<feature type="compositionally biased region" description="Basic residues" evidence="2">
    <location>
        <begin position="269"/>
        <end position="281"/>
    </location>
</feature>
<feature type="compositionally biased region" description="Polar residues" evidence="2">
    <location>
        <begin position="238"/>
        <end position="255"/>
    </location>
</feature>
<name>A0A328DSK8_9ASTE</name>
<accession>A0A328DSK8</accession>
<dbReference type="InterPro" id="IPR004345">
    <property type="entry name" value="TB2_DP1_HVA22"/>
</dbReference>
<comment type="subcellular location">
    <subcellularLocation>
        <location evidence="1">Membrane</location>
        <topology evidence="1">Multi-pass membrane protein</topology>
    </subcellularLocation>
</comment>
<dbReference type="PANTHER" id="PTHR12300:SF117">
    <property type="entry name" value="LP05237P-RELATED"/>
    <property type="match status" value="1"/>
</dbReference>